<dbReference type="Gene3D" id="1.10.357.10">
    <property type="entry name" value="Tetracycline Repressor, domain 2"/>
    <property type="match status" value="1"/>
</dbReference>
<dbReference type="SUPFAM" id="SSF46689">
    <property type="entry name" value="Homeodomain-like"/>
    <property type="match status" value="1"/>
</dbReference>
<proteinExistence type="predicted"/>
<dbReference type="Pfam" id="PF00440">
    <property type="entry name" value="TetR_N"/>
    <property type="match status" value="1"/>
</dbReference>
<evidence type="ECO:0000256" key="2">
    <source>
        <dbReference type="ARBA" id="ARBA00023125"/>
    </source>
</evidence>
<dbReference type="PRINTS" id="PR00455">
    <property type="entry name" value="HTHTETR"/>
</dbReference>
<reference evidence="7" key="1">
    <citation type="journal article" date="2019" name="Int. J. Syst. Evol. Microbiol.">
        <title>The Global Catalogue of Microorganisms (GCM) 10K type strain sequencing project: providing services to taxonomists for standard genome sequencing and annotation.</title>
        <authorList>
            <consortium name="The Broad Institute Genomics Platform"/>
            <consortium name="The Broad Institute Genome Sequencing Center for Infectious Disease"/>
            <person name="Wu L."/>
            <person name="Ma J."/>
        </authorList>
    </citation>
    <scope>NUCLEOTIDE SEQUENCE [LARGE SCALE GENOMIC DNA]</scope>
    <source>
        <strain evidence="7">JCM 16961</strain>
    </source>
</reference>
<dbReference type="PANTHER" id="PTHR30055:SF234">
    <property type="entry name" value="HTH-TYPE TRANSCRIPTIONAL REGULATOR BETI"/>
    <property type="match status" value="1"/>
</dbReference>
<sequence>MARPPAAREKILAAYCAIVSSEGERAATLEATAARAGVSKGGLLYHFKSKDALADGVLDGLRQAAEADLDRMRQSPEGPSRYFVRTSVETGTELDTFFVVVMRLAAGQHPGAAEALAAVHGSWWQLIREEVGDDAVADAIMLLGDGMYHHAAMPGSSAPGSTAGYFRGRLDAVLDQVDELRALARSRTSPDAG</sequence>
<dbReference type="EMBL" id="BAABCJ010000002">
    <property type="protein sequence ID" value="GAA3704748.1"/>
    <property type="molecule type" value="Genomic_DNA"/>
</dbReference>
<evidence type="ECO:0000259" key="5">
    <source>
        <dbReference type="PROSITE" id="PS50977"/>
    </source>
</evidence>
<dbReference type="PROSITE" id="PS50977">
    <property type="entry name" value="HTH_TETR_2"/>
    <property type="match status" value="1"/>
</dbReference>
<evidence type="ECO:0000256" key="4">
    <source>
        <dbReference type="PROSITE-ProRule" id="PRU00335"/>
    </source>
</evidence>
<feature type="domain" description="HTH tetR-type" evidence="5">
    <location>
        <begin position="5"/>
        <end position="65"/>
    </location>
</feature>
<dbReference type="InterPro" id="IPR009057">
    <property type="entry name" value="Homeodomain-like_sf"/>
</dbReference>
<keyword evidence="3" id="KW-0804">Transcription</keyword>
<evidence type="ECO:0000256" key="1">
    <source>
        <dbReference type="ARBA" id="ARBA00023015"/>
    </source>
</evidence>
<dbReference type="Proteomes" id="UP001501536">
    <property type="component" value="Unassembled WGS sequence"/>
</dbReference>
<organism evidence="6 7">
    <name type="scientific">Zhihengliuella alba</name>
    <dbReference type="NCBI Taxonomy" id="547018"/>
    <lineage>
        <taxon>Bacteria</taxon>
        <taxon>Bacillati</taxon>
        <taxon>Actinomycetota</taxon>
        <taxon>Actinomycetes</taxon>
        <taxon>Micrococcales</taxon>
        <taxon>Micrococcaceae</taxon>
        <taxon>Zhihengliuella</taxon>
    </lineage>
</organism>
<keyword evidence="1" id="KW-0805">Transcription regulation</keyword>
<dbReference type="RefSeq" id="WP_344883131.1">
    <property type="nucleotide sequence ID" value="NZ_BAABCJ010000002.1"/>
</dbReference>
<accession>A0ABP7DIT4</accession>
<evidence type="ECO:0000313" key="6">
    <source>
        <dbReference type="EMBL" id="GAA3704748.1"/>
    </source>
</evidence>
<keyword evidence="2 4" id="KW-0238">DNA-binding</keyword>
<dbReference type="InterPro" id="IPR050109">
    <property type="entry name" value="HTH-type_TetR-like_transc_reg"/>
</dbReference>
<keyword evidence="7" id="KW-1185">Reference proteome</keyword>
<feature type="DNA-binding region" description="H-T-H motif" evidence="4">
    <location>
        <begin position="28"/>
        <end position="47"/>
    </location>
</feature>
<evidence type="ECO:0000313" key="7">
    <source>
        <dbReference type="Proteomes" id="UP001501536"/>
    </source>
</evidence>
<protein>
    <submittedName>
        <fullName evidence="6">TetR/AcrR family transcriptional regulator</fullName>
    </submittedName>
</protein>
<dbReference type="InterPro" id="IPR001647">
    <property type="entry name" value="HTH_TetR"/>
</dbReference>
<dbReference type="PANTHER" id="PTHR30055">
    <property type="entry name" value="HTH-TYPE TRANSCRIPTIONAL REGULATOR RUTR"/>
    <property type="match status" value="1"/>
</dbReference>
<gene>
    <name evidence="6" type="ORF">GCM10022377_17990</name>
</gene>
<name>A0ABP7DIT4_9MICC</name>
<comment type="caution">
    <text evidence="6">The sequence shown here is derived from an EMBL/GenBank/DDBJ whole genome shotgun (WGS) entry which is preliminary data.</text>
</comment>
<evidence type="ECO:0000256" key="3">
    <source>
        <dbReference type="ARBA" id="ARBA00023163"/>
    </source>
</evidence>